<dbReference type="FunFam" id="2.60.120.430:FF:000002">
    <property type="entry name" value="Leucine-rich repeat receptor-like protein kinase"/>
    <property type="match status" value="1"/>
</dbReference>
<keyword evidence="4" id="KW-0723">Serine/threonine-protein kinase</keyword>
<reference evidence="23" key="1">
    <citation type="submission" date="2013-09" db="EMBL/GenBank/DDBJ databases">
        <title>Corchorus olitorius genome sequencing.</title>
        <authorList>
            <person name="Alam M."/>
            <person name="Haque M.S."/>
            <person name="Islam M.S."/>
            <person name="Emdad E.M."/>
            <person name="Islam M.M."/>
            <person name="Ahmed B."/>
            <person name="Halim A."/>
            <person name="Hossen Q.M.M."/>
            <person name="Hossain M.Z."/>
            <person name="Ahmed R."/>
            <person name="Khan M.M."/>
            <person name="Islam R."/>
            <person name="Rashid M.M."/>
            <person name="Khan S.A."/>
            <person name="Rahman M.S."/>
            <person name="Alam M."/>
            <person name="Yahiya A.S."/>
            <person name="Khan M.S."/>
            <person name="Azam M.S."/>
            <person name="Haque T."/>
            <person name="Lashkar M.Z.H."/>
            <person name="Akhand A.I."/>
            <person name="Morshed G."/>
            <person name="Roy S."/>
            <person name="Uddin K.S."/>
            <person name="Rabeya T."/>
            <person name="Hossain A.S."/>
            <person name="Chowdhury A."/>
            <person name="Snigdha A.R."/>
            <person name="Mortoza M.S."/>
            <person name="Matin S.A."/>
            <person name="Hoque S.M.E."/>
            <person name="Islam M.K."/>
            <person name="Roy D.K."/>
            <person name="Haider R."/>
            <person name="Moosa M.M."/>
            <person name="Elias S.M."/>
            <person name="Hasan A.M."/>
            <person name="Jahan S."/>
            <person name="Shafiuddin M."/>
            <person name="Mahmood N."/>
            <person name="Shommy N.S."/>
        </authorList>
    </citation>
    <scope>NUCLEOTIDE SEQUENCE [LARGE SCALE GENOMIC DNA]</scope>
    <source>
        <strain evidence="23">cv. O-4</strain>
    </source>
</reference>
<feature type="domain" description="Protein kinase" evidence="21">
    <location>
        <begin position="670"/>
        <end position="941"/>
    </location>
</feature>
<keyword evidence="13 19" id="KW-1133">Transmembrane helix</keyword>
<comment type="subcellular location">
    <subcellularLocation>
        <location evidence="1">Membrane</location>
        <topology evidence="1">Single-pass type I membrane protein</topology>
    </subcellularLocation>
</comment>
<dbReference type="FunFam" id="3.30.200.20:FF:000140">
    <property type="entry name" value="Leucine-rich repeat receptor-like protein kinase"/>
    <property type="match status" value="1"/>
</dbReference>
<evidence type="ECO:0000313" key="22">
    <source>
        <dbReference type="EMBL" id="OMO56311.1"/>
    </source>
</evidence>
<keyword evidence="14 19" id="KW-0472">Membrane</keyword>
<evidence type="ECO:0000256" key="5">
    <source>
        <dbReference type="ARBA" id="ARBA00022553"/>
    </source>
</evidence>
<dbReference type="PROSITE" id="PS50011">
    <property type="entry name" value="PROTEIN_KINASE_DOM"/>
    <property type="match status" value="1"/>
</dbReference>
<proteinExistence type="inferred from homology"/>
<dbReference type="FunFam" id="3.80.10.10:FF:000298">
    <property type="entry name" value="Putative LRR receptor-like serine/threonine-protein kinase"/>
    <property type="match status" value="1"/>
</dbReference>
<dbReference type="EMBL" id="AWUE01022776">
    <property type="protein sequence ID" value="OMO56311.1"/>
    <property type="molecule type" value="Genomic_DNA"/>
</dbReference>
<dbReference type="Gene3D" id="1.10.510.10">
    <property type="entry name" value="Transferase(Phosphotransferase) domain 1"/>
    <property type="match status" value="1"/>
</dbReference>
<evidence type="ECO:0000256" key="3">
    <source>
        <dbReference type="ARBA" id="ARBA00012513"/>
    </source>
</evidence>
<evidence type="ECO:0000256" key="2">
    <source>
        <dbReference type="ARBA" id="ARBA00009592"/>
    </source>
</evidence>
<keyword evidence="12" id="KW-0067">ATP-binding</keyword>
<dbReference type="InterPro" id="IPR001611">
    <property type="entry name" value="Leu-rich_rpt"/>
</dbReference>
<accession>A0A1R3GE21</accession>
<evidence type="ECO:0000256" key="20">
    <source>
        <dbReference type="SAM" id="SignalP"/>
    </source>
</evidence>
<dbReference type="GO" id="GO:0005886">
    <property type="term" value="C:plasma membrane"/>
    <property type="evidence" value="ECO:0007669"/>
    <property type="project" value="TreeGrafter"/>
</dbReference>
<dbReference type="Pfam" id="PF13855">
    <property type="entry name" value="LRR_8"/>
    <property type="match status" value="1"/>
</dbReference>
<evidence type="ECO:0000256" key="4">
    <source>
        <dbReference type="ARBA" id="ARBA00022527"/>
    </source>
</evidence>
<evidence type="ECO:0000256" key="19">
    <source>
        <dbReference type="SAM" id="Phobius"/>
    </source>
</evidence>
<protein>
    <recommendedName>
        <fullName evidence="3">non-specific serine/threonine protein kinase</fullName>
        <ecNumber evidence="3">2.7.11.1</ecNumber>
    </recommendedName>
</protein>
<evidence type="ECO:0000256" key="17">
    <source>
        <dbReference type="ARBA" id="ARBA00047899"/>
    </source>
</evidence>
<feature type="signal peptide" evidence="20">
    <location>
        <begin position="1"/>
        <end position="31"/>
    </location>
</feature>
<evidence type="ECO:0000259" key="21">
    <source>
        <dbReference type="PROSITE" id="PS50011"/>
    </source>
</evidence>
<keyword evidence="6" id="KW-0433">Leucine-rich repeat</keyword>
<keyword evidence="15" id="KW-0675">Receptor</keyword>
<keyword evidence="10" id="KW-0677">Repeat</keyword>
<keyword evidence="7" id="KW-0808">Transferase</keyword>
<keyword evidence="11" id="KW-0547">Nucleotide-binding</keyword>
<evidence type="ECO:0000256" key="13">
    <source>
        <dbReference type="ARBA" id="ARBA00022989"/>
    </source>
</evidence>
<keyword evidence="9 20" id="KW-0732">Signal</keyword>
<dbReference type="AlphaFoldDB" id="A0A1R3GE21"/>
<keyword evidence="4" id="KW-0418">Kinase</keyword>
<evidence type="ECO:0000256" key="7">
    <source>
        <dbReference type="ARBA" id="ARBA00022679"/>
    </source>
</evidence>
<dbReference type="Gene3D" id="2.60.120.430">
    <property type="entry name" value="Galactose-binding lectin"/>
    <property type="match status" value="1"/>
</dbReference>
<dbReference type="InterPro" id="IPR021720">
    <property type="entry name" value="Malectin_dom"/>
</dbReference>
<comment type="caution">
    <text evidence="22">The sequence shown here is derived from an EMBL/GenBank/DDBJ whole genome shotgun (WGS) entry which is preliminary data.</text>
</comment>
<name>A0A1R3GE21_9ROSI</name>
<dbReference type="PROSITE" id="PS51257">
    <property type="entry name" value="PROKAR_LIPOPROTEIN"/>
    <property type="match status" value="1"/>
</dbReference>
<dbReference type="GO" id="GO:0005524">
    <property type="term" value="F:ATP binding"/>
    <property type="evidence" value="ECO:0007669"/>
    <property type="project" value="UniProtKB-KW"/>
</dbReference>
<dbReference type="Gene3D" id="3.80.10.10">
    <property type="entry name" value="Ribonuclease Inhibitor"/>
    <property type="match status" value="2"/>
</dbReference>
<dbReference type="SUPFAM" id="SSF56112">
    <property type="entry name" value="Protein kinase-like (PK-like)"/>
    <property type="match status" value="1"/>
</dbReference>
<sequence>MDFSTKKLRSSSKYLFSFFMIFFIGCCKSNAQSTQNATIDPSEVRTMKSIFQQWNMPVDWELCTSDSDSQSSDSDFIFDRDIAESAISCDCSFNNNTLCHITRLKVFTMNIQGVILKELLDLPYLTFLKLDRNFFSGPLPAFVGNMSRLRFLSIANNLFSGPIPKEVGNLKELYMLYIDSSGLGGEIPETFAKLENLQTVWASDIALTGKIPDFIGNNWRKLTELRFQGNHFEGPIPSSFANLTSLSTLRIGDIYNGSSSSLDFLRNLKKLNELVLRNVLLTGDLPSFITKFQSLQKLDLSFNNLTGQVPSALFNMSNLKYLFLGNNNLSGTFPSQKSDTLENIDLSYNFLSGDLPSWINSGIQLNLVANNFTSNSSNIRLLQGLECLQRSFPCNRDTPRYASFSIKCGGPQMIADGIMFEAEDRALGTATFNVSSGQKWGVSNVGWFADRQNQQFVKDSDVVVNNTSTPWLYQNSRLSPGSLRYYGLGLENGSYTVHLLFAETSFQDQSTHTWQSLVRRVFDVYIQGTRHLRDFDISKAAGGVEIAVTKSFTVNVTDNHLEIHLFWAGKGTCCVPEHGYYGPSISAINVVPNFKPTVGGMLRNKPKDKSHTTLVVGIAMPVAVMALVLIFAVVYVMRIKEDDDEEVLLGIGSRPNTFSYSELKAATQDFSPSNKLGEGGFGPVFKGTLSDGRVVAVKQLSIASHQGNDQFVTEIATISAVQHRNLVTLHGCCIEGNRRLLVYEYLENKSLDRALFGIHSGYLAPEYAMRGHLTEKADVFSFGVVALEVLSGIPNTDSNLGGDRIYVLEWAWTLHENNQILSVMDPKLVEFDENEALRVVGVALLCTQASPKMRPSMSRVVAMLAGDIEVSSVTSKPGYLTDWDFKDTIGTFMIADTLTPFAASTHNNINNSISKNDNTITVTGAEPMLSPINVTDFEQGR</sequence>
<dbReference type="GO" id="GO:0004674">
    <property type="term" value="F:protein serine/threonine kinase activity"/>
    <property type="evidence" value="ECO:0007669"/>
    <property type="project" value="UniProtKB-KW"/>
</dbReference>
<dbReference type="Gene3D" id="3.30.200.20">
    <property type="entry name" value="Phosphorylase Kinase, domain 1"/>
    <property type="match status" value="1"/>
</dbReference>
<dbReference type="InterPro" id="IPR000719">
    <property type="entry name" value="Prot_kinase_dom"/>
</dbReference>
<evidence type="ECO:0000256" key="8">
    <source>
        <dbReference type="ARBA" id="ARBA00022692"/>
    </source>
</evidence>
<dbReference type="EC" id="2.7.11.1" evidence="3"/>
<dbReference type="PANTHER" id="PTHR48006:SF34">
    <property type="entry name" value="OS08G0203700 PROTEIN"/>
    <property type="match status" value="1"/>
</dbReference>
<dbReference type="Pfam" id="PF11721">
    <property type="entry name" value="Malectin"/>
    <property type="match status" value="1"/>
</dbReference>
<dbReference type="STRING" id="93759.A0A1R3GE21"/>
<comment type="catalytic activity">
    <reaction evidence="18">
        <text>L-seryl-[protein] + ATP = O-phospho-L-seryl-[protein] + ADP + H(+)</text>
        <dbReference type="Rhea" id="RHEA:17989"/>
        <dbReference type="Rhea" id="RHEA-COMP:9863"/>
        <dbReference type="Rhea" id="RHEA-COMP:11604"/>
        <dbReference type="ChEBI" id="CHEBI:15378"/>
        <dbReference type="ChEBI" id="CHEBI:29999"/>
        <dbReference type="ChEBI" id="CHEBI:30616"/>
        <dbReference type="ChEBI" id="CHEBI:83421"/>
        <dbReference type="ChEBI" id="CHEBI:456216"/>
        <dbReference type="EC" id="2.7.11.1"/>
    </reaction>
</comment>
<evidence type="ECO:0000256" key="15">
    <source>
        <dbReference type="ARBA" id="ARBA00023170"/>
    </source>
</evidence>
<dbReference type="InterPro" id="IPR011009">
    <property type="entry name" value="Kinase-like_dom_sf"/>
</dbReference>
<comment type="catalytic activity">
    <reaction evidence="17">
        <text>L-threonyl-[protein] + ATP = O-phospho-L-threonyl-[protein] + ADP + H(+)</text>
        <dbReference type="Rhea" id="RHEA:46608"/>
        <dbReference type="Rhea" id="RHEA-COMP:11060"/>
        <dbReference type="Rhea" id="RHEA-COMP:11605"/>
        <dbReference type="ChEBI" id="CHEBI:15378"/>
        <dbReference type="ChEBI" id="CHEBI:30013"/>
        <dbReference type="ChEBI" id="CHEBI:30616"/>
        <dbReference type="ChEBI" id="CHEBI:61977"/>
        <dbReference type="ChEBI" id="CHEBI:456216"/>
        <dbReference type="EC" id="2.7.11.1"/>
    </reaction>
</comment>
<dbReference type="InterPro" id="IPR051824">
    <property type="entry name" value="LRR_Rcpt-Like_S/T_Kinase"/>
</dbReference>
<keyword evidence="5" id="KW-0597">Phosphoprotein</keyword>
<evidence type="ECO:0000256" key="14">
    <source>
        <dbReference type="ARBA" id="ARBA00023136"/>
    </source>
</evidence>
<evidence type="ECO:0000256" key="10">
    <source>
        <dbReference type="ARBA" id="ARBA00022737"/>
    </source>
</evidence>
<evidence type="ECO:0000256" key="1">
    <source>
        <dbReference type="ARBA" id="ARBA00004479"/>
    </source>
</evidence>
<keyword evidence="16" id="KW-0325">Glycoprotein</keyword>
<keyword evidence="23" id="KW-1185">Reference proteome</keyword>
<feature type="transmembrane region" description="Helical" evidence="19">
    <location>
        <begin position="614"/>
        <end position="636"/>
    </location>
</feature>
<evidence type="ECO:0000256" key="11">
    <source>
        <dbReference type="ARBA" id="ARBA00022741"/>
    </source>
</evidence>
<evidence type="ECO:0000313" key="23">
    <source>
        <dbReference type="Proteomes" id="UP000187203"/>
    </source>
</evidence>
<feature type="chain" id="PRO_5012074012" description="non-specific serine/threonine protein kinase" evidence="20">
    <location>
        <begin position="32"/>
        <end position="941"/>
    </location>
</feature>
<gene>
    <name evidence="22" type="ORF">COLO4_35685</name>
</gene>
<evidence type="ECO:0000256" key="12">
    <source>
        <dbReference type="ARBA" id="ARBA00022840"/>
    </source>
</evidence>
<dbReference type="InterPro" id="IPR032675">
    <property type="entry name" value="LRR_dom_sf"/>
</dbReference>
<dbReference type="Proteomes" id="UP000187203">
    <property type="component" value="Unassembled WGS sequence"/>
</dbReference>
<evidence type="ECO:0000256" key="9">
    <source>
        <dbReference type="ARBA" id="ARBA00022729"/>
    </source>
</evidence>
<dbReference type="OrthoDB" id="663146at2759"/>
<keyword evidence="8 19" id="KW-0812">Transmembrane</keyword>
<evidence type="ECO:0000256" key="16">
    <source>
        <dbReference type="ARBA" id="ARBA00023180"/>
    </source>
</evidence>
<dbReference type="InterPro" id="IPR001245">
    <property type="entry name" value="Ser-Thr/Tyr_kinase_cat_dom"/>
</dbReference>
<dbReference type="PANTHER" id="PTHR48006">
    <property type="entry name" value="LEUCINE-RICH REPEAT-CONTAINING PROTEIN DDB_G0281931-RELATED"/>
    <property type="match status" value="1"/>
</dbReference>
<dbReference type="Pfam" id="PF00560">
    <property type="entry name" value="LRR_1"/>
    <property type="match status" value="3"/>
</dbReference>
<dbReference type="Pfam" id="PF07714">
    <property type="entry name" value="PK_Tyr_Ser-Thr"/>
    <property type="match status" value="2"/>
</dbReference>
<dbReference type="FunFam" id="3.80.10.10:FF:000041">
    <property type="entry name" value="LRR receptor-like serine/threonine-protein kinase ERECTA"/>
    <property type="match status" value="1"/>
</dbReference>
<comment type="similarity">
    <text evidence="2">Belongs to the RLP family.</text>
</comment>
<evidence type="ECO:0000256" key="6">
    <source>
        <dbReference type="ARBA" id="ARBA00022614"/>
    </source>
</evidence>
<evidence type="ECO:0000256" key="18">
    <source>
        <dbReference type="ARBA" id="ARBA00048679"/>
    </source>
</evidence>
<dbReference type="SUPFAM" id="SSF52058">
    <property type="entry name" value="L domain-like"/>
    <property type="match status" value="1"/>
</dbReference>
<organism evidence="22 23">
    <name type="scientific">Corchorus olitorius</name>
    <dbReference type="NCBI Taxonomy" id="93759"/>
    <lineage>
        <taxon>Eukaryota</taxon>
        <taxon>Viridiplantae</taxon>
        <taxon>Streptophyta</taxon>
        <taxon>Embryophyta</taxon>
        <taxon>Tracheophyta</taxon>
        <taxon>Spermatophyta</taxon>
        <taxon>Magnoliopsida</taxon>
        <taxon>eudicotyledons</taxon>
        <taxon>Gunneridae</taxon>
        <taxon>Pentapetalae</taxon>
        <taxon>rosids</taxon>
        <taxon>malvids</taxon>
        <taxon>Malvales</taxon>
        <taxon>Malvaceae</taxon>
        <taxon>Grewioideae</taxon>
        <taxon>Apeibeae</taxon>
        <taxon>Corchorus</taxon>
    </lineage>
</organism>